<feature type="region of interest" description="Disordered" evidence="1">
    <location>
        <begin position="140"/>
        <end position="192"/>
    </location>
</feature>
<name>R7TNZ3_CAPTE</name>
<dbReference type="EMBL" id="KB310004">
    <property type="protein sequence ID" value="ELT92770.1"/>
    <property type="molecule type" value="Genomic_DNA"/>
</dbReference>
<evidence type="ECO:0000313" key="4">
    <source>
        <dbReference type="Proteomes" id="UP000014760"/>
    </source>
</evidence>
<feature type="compositionally biased region" description="Polar residues" evidence="1">
    <location>
        <begin position="13"/>
        <end position="22"/>
    </location>
</feature>
<organism evidence="2">
    <name type="scientific">Capitella teleta</name>
    <name type="common">Polychaete worm</name>
    <dbReference type="NCBI Taxonomy" id="283909"/>
    <lineage>
        <taxon>Eukaryota</taxon>
        <taxon>Metazoa</taxon>
        <taxon>Spiralia</taxon>
        <taxon>Lophotrochozoa</taxon>
        <taxon>Annelida</taxon>
        <taxon>Polychaeta</taxon>
        <taxon>Sedentaria</taxon>
        <taxon>Scolecida</taxon>
        <taxon>Capitellidae</taxon>
        <taxon>Capitella</taxon>
    </lineage>
</organism>
<feature type="region of interest" description="Disordered" evidence="1">
    <location>
        <begin position="1"/>
        <end position="27"/>
    </location>
</feature>
<reference evidence="3" key="3">
    <citation type="submission" date="2015-06" db="UniProtKB">
        <authorList>
            <consortium name="EnsemblMetazoa"/>
        </authorList>
    </citation>
    <scope>IDENTIFICATION</scope>
</reference>
<evidence type="ECO:0000313" key="3">
    <source>
        <dbReference type="EnsemblMetazoa" id="CapteP228041"/>
    </source>
</evidence>
<feature type="compositionally biased region" description="Polar residues" evidence="1">
    <location>
        <begin position="167"/>
        <end position="179"/>
    </location>
</feature>
<dbReference type="AlphaFoldDB" id="R7TNZ3"/>
<accession>R7TNZ3</accession>
<dbReference type="HOGENOM" id="CLU_1295481_0_0_1"/>
<sequence>MDSMETESEGIKSRQTSNSSHSEPPIAHVKLQLGREISELSDLPDSDTDNFGEIIREQKSLAAQRKTQHEKWRKGFDEKKTRVLHRITDFTERKRTRIADLENVLHLTYDHFVHNRNTTDHEKTVERVILSRATSTERSGLVALSRENSRPPVISEERRRPMDEEFSTLSGSSQPQWPTGRQHACRGGEQDSFVRDRRTSLDLNFQESIAFCD</sequence>
<protein>
    <submittedName>
        <fullName evidence="2 3">Uncharacterized protein</fullName>
    </submittedName>
</protein>
<dbReference type="Proteomes" id="UP000014760">
    <property type="component" value="Unassembled WGS sequence"/>
</dbReference>
<evidence type="ECO:0000313" key="2">
    <source>
        <dbReference type="EMBL" id="ELT92770.1"/>
    </source>
</evidence>
<keyword evidence="4" id="KW-1185">Reference proteome</keyword>
<proteinExistence type="predicted"/>
<reference evidence="4" key="1">
    <citation type="submission" date="2012-12" db="EMBL/GenBank/DDBJ databases">
        <authorList>
            <person name="Hellsten U."/>
            <person name="Grimwood J."/>
            <person name="Chapman J.A."/>
            <person name="Shapiro H."/>
            <person name="Aerts A."/>
            <person name="Otillar R.P."/>
            <person name="Terry A.Y."/>
            <person name="Boore J.L."/>
            <person name="Simakov O."/>
            <person name="Marletaz F."/>
            <person name="Cho S.-J."/>
            <person name="Edsinger-Gonzales E."/>
            <person name="Havlak P."/>
            <person name="Kuo D.-H."/>
            <person name="Larsson T."/>
            <person name="Lv J."/>
            <person name="Arendt D."/>
            <person name="Savage R."/>
            <person name="Osoegawa K."/>
            <person name="de Jong P."/>
            <person name="Lindberg D.R."/>
            <person name="Seaver E.C."/>
            <person name="Weisblat D.A."/>
            <person name="Putnam N.H."/>
            <person name="Grigoriev I.V."/>
            <person name="Rokhsar D.S."/>
        </authorList>
    </citation>
    <scope>NUCLEOTIDE SEQUENCE</scope>
    <source>
        <strain evidence="4">I ESC-2004</strain>
    </source>
</reference>
<dbReference type="EnsemblMetazoa" id="CapteT228041">
    <property type="protein sequence ID" value="CapteP228041"/>
    <property type="gene ID" value="CapteG228041"/>
</dbReference>
<dbReference type="EMBL" id="AMQN01002759">
    <property type="status" value="NOT_ANNOTATED_CDS"/>
    <property type="molecule type" value="Genomic_DNA"/>
</dbReference>
<gene>
    <name evidence="2" type="ORF">CAPTEDRAFT_228041</name>
</gene>
<evidence type="ECO:0000256" key="1">
    <source>
        <dbReference type="SAM" id="MobiDB-lite"/>
    </source>
</evidence>
<reference evidence="2 4" key="2">
    <citation type="journal article" date="2013" name="Nature">
        <title>Insights into bilaterian evolution from three spiralian genomes.</title>
        <authorList>
            <person name="Simakov O."/>
            <person name="Marletaz F."/>
            <person name="Cho S.J."/>
            <person name="Edsinger-Gonzales E."/>
            <person name="Havlak P."/>
            <person name="Hellsten U."/>
            <person name="Kuo D.H."/>
            <person name="Larsson T."/>
            <person name="Lv J."/>
            <person name="Arendt D."/>
            <person name="Savage R."/>
            <person name="Osoegawa K."/>
            <person name="de Jong P."/>
            <person name="Grimwood J."/>
            <person name="Chapman J.A."/>
            <person name="Shapiro H."/>
            <person name="Aerts A."/>
            <person name="Otillar R.P."/>
            <person name="Terry A.Y."/>
            <person name="Boore J.L."/>
            <person name="Grigoriev I.V."/>
            <person name="Lindberg D.R."/>
            <person name="Seaver E.C."/>
            <person name="Weisblat D.A."/>
            <person name="Putnam N.H."/>
            <person name="Rokhsar D.S."/>
        </authorList>
    </citation>
    <scope>NUCLEOTIDE SEQUENCE</scope>
    <source>
        <strain evidence="2 4">I ESC-2004</strain>
    </source>
</reference>